<evidence type="ECO:0000256" key="1">
    <source>
        <dbReference type="SAM" id="MobiDB-lite"/>
    </source>
</evidence>
<feature type="region of interest" description="Disordered" evidence="1">
    <location>
        <begin position="333"/>
        <end position="363"/>
    </location>
</feature>
<evidence type="ECO:0000313" key="3">
    <source>
        <dbReference type="EMBL" id="CAF3538104.1"/>
    </source>
</evidence>
<dbReference type="OrthoDB" id="10670753at2759"/>
<organism evidence="2 5">
    <name type="scientific">Rotaria socialis</name>
    <dbReference type="NCBI Taxonomy" id="392032"/>
    <lineage>
        <taxon>Eukaryota</taxon>
        <taxon>Metazoa</taxon>
        <taxon>Spiralia</taxon>
        <taxon>Gnathifera</taxon>
        <taxon>Rotifera</taxon>
        <taxon>Eurotatoria</taxon>
        <taxon>Bdelloidea</taxon>
        <taxon>Philodinida</taxon>
        <taxon>Philodinidae</taxon>
        <taxon>Rotaria</taxon>
    </lineage>
</organism>
<evidence type="ECO:0000313" key="4">
    <source>
        <dbReference type="EMBL" id="CAF3560032.1"/>
    </source>
</evidence>
<dbReference type="EMBL" id="CAJNYT010003403">
    <property type="protein sequence ID" value="CAF3560032.1"/>
    <property type="molecule type" value="Genomic_DNA"/>
</dbReference>
<evidence type="ECO:0000313" key="2">
    <source>
        <dbReference type="EMBL" id="CAF3119359.1"/>
    </source>
</evidence>
<dbReference type="Proteomes" id="UP000663825">
    <property type="component" value="Unassembled WGS sequence"/>
</dbReference>
<comment type="caution">
    <text evidence="2">The sequence shown here is derived from an EMBL/GenBank/DDBJ whole genome shotgun (WGS) entry which is preliminary data.</text>
</comment>
<name>A0A817NQW7_9BILA</name>
<evidence type="ECO:0000313" key="5">
    <source>
        <dbReference type="Proteomes" id="UP000663825"/>
    </source>
</evidence>
<reference evidence="2" key="1">
    <citation type="submission" date="2021-02" db="EMBL/GenBank/DDBJ databases">
        <authorList>
            <person name="Nowell W R."/>
        </authorList>
    </citation>
    <scope>NUCLEOTIDE SEQUENCE</scope>
</reference>
<dbReference type="Proteomes" id="UP000663833">
    <property type="component" value="Unassembled WGS sequence"/>
</dbReference>
<dbReference type="AlphaFoldDB" id="A0A817NQW7"/>
<protein>
    <submittedName>
        <fullName evidence="2">Uncharacterized protein</fullName>
    </submittedName>
</protein>
<gene>
    <name evidence="4" type="ORF">GRG538_LOCUS20684</name>
    <name evidence="3" type="ORF">LUA448_LOCUS27321</name>
    <name evidence="2" type="ORF">TIS948_LOCUS7907</name>
</gene>
<accession>A0A817NQW7</accession>
<feature type="compositionally biased region" description="Basic and acidic residues" evidence="1">
    <location>
        <begin position="354"/>
        <end position="363"/>
    </location>
</feature>
<dbReference type="EMBL" id="CAJNYD010003699">
    <property type="protein sequence ID" value="CAF3538104.1"/>
    <property type="molecule type" value="Genomic_DNA"/>
</dbReference>
<sequence>MFGNLEIAELSSSNAGPRTQLNLHTSVVHKIYKNIEELNAYVRTHSSILLFCVLVNLNDQNVHVDLDYLISEYCVLAIFVSGSLPYNSQLNGQKIFPVQKELAASKIKSGIIQCLKKAARERLQLNDIMGGLFLMWKSHDLEHTMFTNSQVDPCHVLIIPLNTTYGNGTDFQCSFITLCNNLFPDYKPIVSPIYDYLPPNDNNDFYENPDANILCNYVKNTFPIRIYLIGNETCIPDSMCKYIFEHDETYTLVENEPISDNIRMNLHTIINFGRSLTHPIKQLYEFENDCEFFCAMERADADRKERIKRAALEMGRQIAIRSESPIRFSNKDHLITSANDGPGNHTDDASDGDINDKIQDEFE</sequence>
<dbReference type="EMBL" id="CAJNXB010000982">
    <property type="protein sequence ID" value="CAF3119359.1"/>
    <property type="molecule type" value="Genomic_DNA"/>
</dbReference>
<proteinExistence type="predicted"/>
<dbReference type="Proteomes" id="UP000663872">
    <property type="component" value="Unassembled WGS sequence"/>
</dbReference>